<protein>
    <submittedName>
        <fullName evidence="1">Uncharacterized protein</fullName>
    </submittedName>
</protein>
<accession>A0ABD6CQS3</accession>
<sequence>MASDVPPPTLDVPDGWRLVSEERTTPFDVRVVTVTANTRIYEDVDLRERLADVADTAVTWRFVFASRLRIRPANPPSRTLSALVTERANSRFVDVLGERGFESIDRADARRFDVGADRDPSDDTSAGTDATLPVTEATRYRARVRLDGRTVPVEAYFAAWAAGDGEYLLGGGAYPLSVPGPESFDPERARDELFSMLRSIR</sequence>
<proteinExistence type="predicted"/>
<dbReference type="RefSeq" id="WP_256420779.1">
    <property type="nucleotide sequence ID" value="NZ_JANHDI010000004.1"/>
</dbReference>
<reference evidence="1 2" key="1">
    <citation type="journal article" date="2019" name="Int. J. Syst. Evol. Microbiol.">
        <title>The Global Catalogue of Microorganisms (GCM) 10K type strain sequencing project: providing services to taxonomists for standard genome sequencing and annotation.</title>
        <authorList>
            <consortium name="The Broad Institute Genomics Platform"/>
            <consortium name="The Broad Institute Genome Sequencing Center for Infectious Disease"/>
            <person name="Wu L."/>
            <person name="Ma J."/>
        </authorList>
    </citation>
    <scope>NUCLEOTIDE SEQUENCE [LARGE SCALE GENOMIC DNA]</scope>
    <source>
        <strain evidence="1 2">CGMCC 1.12121</strain>
    </source>
</reference>
<dbReference type="AlphaFoldDB" id="A0ABD6CQS3"/>
<keyword evidence="2" id="KW-1185">Reference proteome</keyword>
<evidence type="ECO:0000313" key="2">
    <source>
        <dbReference type="Proteomes" id="UP001597085"/>
    </source>
</evidence>
<name>A0ABD6CQS3_9EURY</name>
<organism evidence="1 2">
    <name type="scientific">Halobellus rarus</name>
    <dbReference type="NCBI Taxonomy" id="1126237"/>
    <lineage>
        <taxon>Archaea</taxon>
        <taxon>Methanobacteriati</taxon>
        <taxon>Methanobacteriota</taxon>
        <taxon>Stenosarchaea group</taxon>
        <taxon>Halobacteria</taxon>
        <taxon>Halobacteriales</taxon>
        <taxon>Haloferacaceae</taxon>
        <taxon>Halobellus</taxon>
    </lineage>
</organism>
<dbReference type="EMBL" id="JBHUDK010000010">
    <property type="protein sequence ID" value="MFD1599591.1"/>
    <property type="molecule type" value="Genomic_DNA"/>
</dbReference>
<evidence type="ECO:0000313" key="1">
    <source>
        <dbReference type="EMBL" id="MFD1599591.1"/>
    </source>
</evidence>
<gene>
    <name evidence="1" type="ORF">ACFSBX_11560</name>
</gene>
<dbReference type="Proteomes" id="UP001597085">
    <property type="component" value="Unassembled WGS sequence"/>
</dbReference>
<dbReference type="InterPro" id="IPR045396">
    <property type="entry name" value="DUF6517"/>
</dbReference>
<comment type="caution">
    <text evidence="1">The sequence shown here is derived from an EMBL/GenBank/DDBJ whole genome shotgun (WGS) entry which is preliminary data.</text>
</comment>
<dbReference type="Pfam" id="PF20127">
    <property type="entry name" value="DUF6517"/>
    <property type="match status" value="1"/>
</dbReference>